<dbReference type="InterPro" id="IPR029062">
    <property type="entry name" value="Class_I_gatase-like"/>
</dbReference>
<name>A0A1I6R6U6_9SPHI</name>
<gene>
    <name evidence="3" type="ORF">SAMN05660206_103143</name>
</gene>
<dbReference type="Pfam" id="PF00117">
    <property type="entry name" value="GATase"/>
    <property type="match status" value="1"/>
</dbReference>
<evidence type="ECO:0000259" key="2">
    <source>
        <dbReference type="Pfam" id="PF00117"/>
    </source>
</evidence>
<keyword evidence="4" id="KW-1185">Reference proteome</keyword>
<dbReference type="Gene3D" id="3.40.50.880">
    <property type="match status" value="1"/>
</dbReference>
<organism evidence="3 4">
    <name type="scientific">Sphingobacterium wenxiniae</name>
    <dbReference type="NCBI Taxonomy" id="683125"/>
    <lineage>
        <taxon>Bacteria</taxon>
        <taxon>Pseudomonadati</taxon>
        <taxon>Bacteroidota</taxon>
        <taxon>Sphingobacteriia</taxon>
        <taxon>Sphingobacteriales</taxon>
        <taxon>Sphingobacteriaceae</taxon>
        <taxon>Sphingobacterium</taxon>
    </lineage>
</organism>
<dbReference type="GO" id="GO:0005829">
    <property type="term" value="C:cytosol"/>
    <property type="evidence" value="ECO:0007669"/>
    <property type="project" value="TreeGrafter"/>
</dbReference>
<accession>A0A1I6R6U6</accession>
<dbReference type="EMBL" id="FOZZ01000003">
    <property type="protein sequence ID" value="SFS60399.1"/>
    <property type="molecule type" value="Genomic_DNA"/>
</dbReference>
<evidence type="ECO:0000256" key="1">
    <source>
        <dbReference type="ARBA" id="ARBA00022962"/>
    </source>
</evidence>
<dbReference type="PROSITE" id="PS51273">
    <property type="entry name" value="GATASE_TYPE_1"/>
    <property type="match status" value="1"/>
</dbReference>
<protein>
    <submittedName>
        <fullName evidence="3">Anthranilate synthase component 2</fullName>
    </submittedName>
</protein>
<proteinExistence type="predicted"/>
<dbReference type="GO" id="GO:0004049">
    <property type="term" value="F:anthranilate synthase activity"/>
    <property type="evidence" value="ECO:0007669"/>
    <property type="project" value="TreeGrafter"/>
</dbReference>
<sequence>MIRPLDYCTELHHFEQSIETIEQRISELTAMKNLYLKKAKDFEEIDSLLKNEKLTEQMNNSKILVIDNYDSFTYNLVHLLQELGQKYEVVRNDKFELSYVDQFDKILLSPGPGIPEEAGLLLDVIRTYAPTKSILGICLGQQAIAEVFGGKLFNMPKPLHGVSSSIFVKDVTEKLFKNFPADSKIGRYHSWAVEKESLPVSLKITAEDENGVIMALSHTEYDVRGVQFHPESVLTDNGKLLIANWLK</sequence>
<dbReference type="CDD" id="cd01743">
    <property type="entry name" value="GATase1_Anthranilate_Synthase"/>
    <property type="match status" value="1"/>
</dbReference>
<evidence type="ECO:0000313" key="4">
    <source>
        <dbReference type="Proteomes" id="UP000198785"/>
    </source>
</evidence>
<dbReference type="PANTHER" id="PTHR43418:SF4">
    <property type="entry name" value="MULTIFUNCTIONAL TRYPTOPHAN BIOSYNTHESIS PROTEIN"/>
    <property type="match status" value="1"/>
</dbReference>
<dbReference type="SUPFAM" id="SSF52317">
    <property type="entry name" value="Class I glutamine amidotransferase-like"/>
    <property type="match status" value="1"/>
</dbReference>
<dbReference type="InterPro" id="IPR050472">
    <property type="entry name" value="Anth_synth/Amidotransfase"/>
</dbReference>
<dbReference type="InterPro" id="IPR006221">
    <property type="entry name" value="TrpG/PapA_dom"/>
</dbReference>
<reference evidence="3 4" key="1">
    <citation type="submission" date="2016-10" db="EMBL/GenBank/DDBJ databases">
        <authorList>
            <person name="de Groot N.N."/>
        </authorList>
    </citation>
    <scope>NUCLEOTIDE SEQUENCE [LARGE SCALE GENOMIC DNA]</scope>
    <source>
        <strain evidence="3 4">DSM 22789</strain>
    </source>
</reference>
<dbReference type="NCBIfam" id="TIGR00566">
    <property type="entry name" value="trpG_papA"/>
    <property type="match status" value="1"/>
</dbReference>
<evidence type="ECO:0000313" key="3">
    <source>
        <dbReference type="EMBL" id="SFS60399.1"/>
    </source>
</evidence>
<dbReference type="PRINTS" id="PR00097">
    <property type="entry name" value="ANTSNTHASEII"/>
</dbReference>
<dbReference type="GO" id="GO:0000162">
    <property type="term" value="P:L-tryptophan biosynthetic process"/>
    <property type="evidence" value="ECO:0007669"/>
    <property type="project" value="TreeGrafter"/>
</dbReference>
<dbReference type="STRING" id="683125.SAMN05660206_103143"/>
<dbReference type="PANTHER" id="PTHR43418">
    <property type="entry name" value="MULTIFUNCTIONAL TRYPTOPHAN BIOSYNTHESIS PROTEIN-RELATED"/>
    <property type="match status" value="1"/>
</dbReference>
<dbReference type="AlphaFoldDB" id="A0A1I6R6U6"/>
<feature type="domain" description="Glutamine amidotransferase" evidence="2">
    <location>
        <begin position="64"/>
        <end position="246"/>
    </location>
</feature>
<dbReference type="InterPro" id="IPR017926">
    <property type="entry name" value="GATASE"/>
</dbReference>
<dbReference type="FunFam" id="3.40.50.880:FF:000003">
    <property type="entry name" value="Anthranilate synthase component II"/>
    <property type="match status" value="1"/>
</dbReference>
<dbReference type="PRINTS" id="PR00096">
    <property type="entry name" value="GATASE"/>
</dbReference>
<keyword evidence="1" id="KW-0315">Glutamine amidotransferase</keyword>
<dbReference type="Proteomes" id="UP000198785">
    <property type="component" value="Unassembled WGS sequence"/>
</dbReference>